<feature type="transmembrane region" description="Helical" evidence="7">
    <location>
        <begin position="214"/>
        <end position="234"/>
    </location>
</feature>
<keyword evidence="9" id="KW-1185">Reference proteome</keyword>
<keyword evidence="8" id="KW-0282">Flagellum</keyword>
<gene>
    <name evidence="8" type="primary">fliR</name>
    <name evidence="8" type="ORF">GCM10017643_02020</name>
</gene>
<feature type="transmembrane region" description="Helical" evidence="7">
    <location>
        <begin position="40"/>
        <end position="64"/>
    </location>
</feature>
<evidence type="ECO:0000313" key="8">
    <source>
        <dbReference type="EMBL" id="GLK70087.1"/>
    </source>
</evidence>
<evidence type="ECO:0000256" key="5">
    <source>
        <dbReference type="ARBA" id="ARBA00022989"/>
    </source>
</evidence>
<organism evidence="8 9">
    <name type="scientific">Ancylobacter dichloromethanicus</name>
    <dbReference type="NCBI Taxonomy" id="518825"/>
    <lineage>
        <taxon>Bacteria</taxon>
        <taxon>Pseudomonadati</taxon>
        <taxon>Pseudomonadota</taxon>
        <taxon>Alphaproteobacteria</taxon>
        <taxon>Hyphomicrobiales</taxon>
        <taxon>Xanthobacteraceae</taxon>
        <taxon>Ancylobacter</taxon>
    </lineage>
</organism>
<dbReference type="GO" id="GO:0006605">
    <property type="term" value="P:protein targeting"/>
    <property type="evidence" value="ECO:0007669"/>
    <property type="project" value="InterPro"/>
</dbReference>
<dbReference type="Proteomes" id="UP001143370">
    <property type="component" value="Unassembled WGS sequence"/>
</dbReference>
<protein>
    <submittedName>
        <fullName evidence="8">Flagellar biosynthesis protein FliR</fullName>
    </submittedName>
</protein>
<evidence type="ECO:0000256" key="4">
    <source>
        <dbReference type="ARBA" id="ARBA00022692"/>
    </source>
</evidence>
<comment type="subcellular location">
    <subcellularLocation>
        <location evidence="1">Cell membrane</location>
        <topology evidence="1">Multi-pass membrane protein</topology>
    </subcellularLocation>
</comment>
<name>A0A9W6J4A9_9HYPH</name>
<comment type="similarity">
    <text evidence="2">Belongs to the FliR/MopE/SpaR family.</text>
</comment>
<keyword evidence="5 7" id="KW-1133">Transmembrane helix</keyword>
<dbReference type="GO" id="GO:0005886">
    <property type="term" value="C:plasma membrane"/>
    <property type="evidence" value="ECO:0007669"/>
    <property type="project" value="UniProtKB-SubCell"/>
</dbReference>
<keyword evidence="4 7" id="KW-0812">Transmembrane</keyword>
<evidence type="ECO:0000256" key="6">
    <source>
        <dbReference type="ARBA" id="ARBA00023136"/>
    </source>
</evidence>
<proteinExistence type="inferred from homology"/>
<evidence type="ECO:0000313" key="9">
    <source>
        <dbReference type="Proteomes" id="UP001143370"/>
    </source>
</evidence>
<keyword evidence="3" id="KW-1003">Cell membrane</keyword>
<evidence type="ECO:0000256" key="2">
    <source>
        <dbReference type="ARBA" id="ARBA00009772"/>
    </source>
</evidence>
<evidence type="ECO:0000256" key="1">
    <source>
        <dbReference type="ARBA" id="ARBA00004651"/>
    </source>
</evidence>
<evidence type="ECO:0000256" key="3">
    <source>
        <dbReference type="ARBA" id="ARBA00022475"/>
    </source>
</evidence>
<sequence>MITEAQALVLPAFFVFCRVGACLMLMPVFSSSRLPMQVRLFLAIGLSLALTPLLSEPILAMIAGRSQAGILLAAAGELATGGIIGLLARCFFFALQTLMTAAAQSVGLATPSSMVVEPEDGQMPEIATLLSLAAMILLLVSGQHWELVRAVVESYTRLPPGGTLQSGMTLGLYVDRLTDTFSLALRLASPFLIYSVVVNFAVGLTNKLVPQIPVYFIAMPAVTAGGLLLLYAVAGDLLTKFSEAFASWLAAG</sequence>
<dbReference type="EMBL" id="BSFJ01000001">
    <property type="protein sequence ID" value="GLK70087.1"/>
    <property type="molecule type" value="Genomic_DNA"/>
</dbReference>
<feature type="transmembrane region" description="Helical" evidence="7">
    <location>
        <begin position="70"/>
        <end position="95"/>
    </location>
</feature>
<dbReference type="PRINTS" id="PR00953">
    <property type="entry name" value="TYPE3IMRPROT"/>
</dbReference>
<dbReference type="PANTHER" id="PTHR30065">
    <property type="entry name" value="FLAGELLAR BIOSYNTHETIC PROTEIN FLIR"/>
    <property type="match status" value="1"/>
</dbReference>
<keyword evidence="6 7" id="KW-0472">Membrane</keyword>
<feature type="transmembrane region" description="Helical" evidence="7">
    <location>
        <begin position="183"/>
        <end position="202"/>
    </location>
</feature>
<dbReference type="Pfam" id="PF01311">
    <property type="entry name" value="Bac_export_1"/>
    <property type="match status" value="1"/>
</dbReference>
<feature type="transmembrane region" description="Helical" evidence="7">
    <location>
        <begin position="6"/>
        <end position="28"/>
    </location>
</feature>
<comment type="caution">
    <text evidence="8">The sequence shown here is derived from an EMBL/GenBank/DDBJ whole genome shotgun (WGS) entry which is preliminary data.</text>
</comment>
<dbReference type="AlphaFoldDB" id="A0A9W6J4A9"/>
<accession>A0A9W6J4A9</accession>
<reference evidence="8" key="1">
    <citation type="journal article" date="2014" name="Int. J. Syst. Evol. Microbiol.">
        <title>Complete genome sequence of Corynebacterium casei LMG S-19264T (=DSM 44701T), isolated from a smear-ripened cheese.</title>
        <authorList>
            <consortium name="US DOE Joint Genome Institute (JGI-PGF)"/>
            <person name="Walter F."/>
            <person name="Albersmeier A."/>
            <person name="Kalinowski J."/>
            <person name="Ruckert C."/>
        </authorList>
    </citation>
    <scope>NUCLEOTIDE SEQUENCE</scope>
    <source>
        <strain evidence="8">VKM B-2484</strain>
    </source>
</reference>
<reference evidence="8" key="2">
    <citation type="submission" date="2023-01" db="EMBL/GenBank/DDBJ databases">
        <authorList>
            <person name="Sun Q."/>
            <person name="Evtushenko L."/>
        </authorList>
    </citation>
    <scope>NUCLEOTIDE SEQUENCE</scope>
    <source>
        <strain evidence="8">VKM B-2484</strain>
    </source>
</reference>
<dbReference type="RefSeq" id="WP_213375807.1">
    <property type="nucleotide sequence ID" value="NZ_BSFJ01000001.1"/>
</dbReference>
<keyword evidence="8" id="KW-0969">Cilium</keyword>
<evidence type="ECO:0000256" key="7">
    <source>
        <dbReference type="SAM" id="Phobius"/>
    </source>
</evidence>
<dbReference type="InterPro" id="IPR002010">
    <property type="entry name" value="T3SS_IM_R"/>
</dbReference>
<keyword evidence="8" id="KW-0966">Cell projection</keyword>
<dbReference type="PANTHER" id="PTHR30065:SF8">
    <property type="entry name" value="FLAGELLAR BIOSYNTHETIC PROTEIN FLIR"/>
    <property type="match status" value="1"/>
</dbReference>